<comment type="caution">
    <text evidence="2">The sequence shown here is derived from an EMBL/GenBank/DDBJ whole genome shotgun (WGS) entry which is preliminary data.</text>
</comment>
<evidence type="ECO:0000313" key="3">
    <source>
        <dbReference type="Proteomes" id="UP001601059"/>
    </source>
</evidence>
<dbReference type="Pfam" id="PF01584">
    <property type="entry name" value="CheW"/>
    <property type="match status" value="1"/>
</dbReference>
<dbReference type="PROSITE" id="PS50851">
    <property type="entry name" value="CHEW"/>
    <property type="match status" value="1"/>
</dbReference>
<protein>
    <submittedName>
        <fullName evidence="2">Chemotaxis protein CheW</fullName>
    </submittedName>
</protein>
<dbReference type="Gene3D" id="2.40.50.180">
    <property type="entry name" value="CheA-289, Domain 4"/>
    <property type="match status" value="1"/>
</dbReference>
<sequence length="142" mass="15958">MNTYVVFRVGESWYGVPVLDAQAIEEAKPVDKIPKSPVHVEGIYSFRDQFCAVINTGILFGQDPTQLHPPSRFILMEKDGKPLAFFVDEVQTIVEWEEHKIQSLMVPLAGGGLQKVSVYHDEERAVVLLSLVTALELYQSQV</sequence>
<dbReference type="PANTHER" id="PTHR22617:SF23">
    <property type="entry name" value="CHEMOTAXIS PROTEIN CHEW"/>
    <property type="match status" value="1"/>
</dbReference>
<dbReference type="InterPro" id="IPR002545">
    <property type="entry name" value="CheW-lke_dom"/>
</dbReference>
<proteinExistence type="predicted"/>
<reference evidence="2 3" key="1">
    <citation type="submission" date="2024-08" db="EMBL/GenBank/DDBJ databases">
        <title>Two novel Cytobacillus novel species.</title>
        <authorList>
            <person name="Liu G."/>
        </authorList>
    </citation>
    <scope>NUCLEOTIDE SEQUENCE [LARGE SCALE GENOMIC DNA]</scope>
    <source>
        <strain evidence="2 3">FJAT-54145</strain>
    </source>
</reference>
<evidence type="ECO:0000313" key="2">
    <source>
        <dbReference type="EMBL" id="MFE8701110.1"/>
    </source>
</evidence>
<dbReference type="Gene3D" id="2.30.30.40">
    <property type="entry name" value="SH3 Domains"/>
    <property type="match status" value="1"/>
</dbReference>
<organism evidence="2 3">
    <name type="scientific">Cytobacillus spartinae</name>
    <dbReference type="NCBI Taxonomy" id="3299023"/>
    <lineage>
        <taxon>Bacteria</taxon>
        <taxon>Bacillati</taxon>
        <taxon>Bacillota</taxon>
        <taxon>Bacilli</taxon>
        <taxon>Bacillales</taxon>
        <taxon>Bacillaceae</taxon>
        <taxon>Cytobacillus</taxon>
    </lineage>
</organism>
<dbReference type="SMART" id="SM00260">
    <property type="entry name" value="CheW"/>
    <property type="match status" value="1"/>
</dbReference>
<name>A0ABW6KA76_9BACI</name>
<dbReference type="InterPro" id="IPR039315">
    <property type="entry name" value="CheW"/>
</dbReference>
<dbReference type="InterPro" id="IPR036061">
    <property type="entry name" value="CheW-like_dom_sf"/>
</dbReference>
<dbReference type="Proteomes" id="UP001601059">
    <property type="component" value="Unassembled WGS sequence"/>
</dbReference>
<feature type="domain" description="CheW-like" evidence="1">
    <location>
        <begin position="1"/>
        <end position="140"/>
    </location>
</feature>
<dbReference type="EMBL" id="JBIACK010000004">
    <property type="protein sequence ID" value="MFE8701110.1"/>
    <property type="molecule type" value="Genomic_DNA"/>
</dbReference>
<dbReference type="RefSeq" id="WP_389360938.1">
    <property type="nucleotide sequence ID" value="NZ_JBIACK010000004.1"/>
</dbReference>
<gene>
    <name evidence="2" type="ORF">ACFYKX_10945</name>
</gene>
<evidence type="ECO:0000259" key="1">
    <source>
        <dbReference type="PROSITE" id="PS50851"/>
    </source>
</evidence>
<dbReference type="SUPFAM" id="SSF50341">
    <property type="entry name" value="CheW-like"/>
    <property type="match status" value="1"/>
</dbReference>
<keyword evidence="3" id="KW-1185">Reference proteome</keyword>
<dbReference type="PANTHER" id="PTHR22617">
    <property type="entry name" value="CHEMOTAXIS SENSOR HISTIDINE KINASE-RELATED"/>
    <property type="match status" value="1"/>
</dbReference>
<accession>A0ABW6KA76</accession>